<evidence type="ECO:0000256" key="2">
    <source>
        <dbReference type="ARBA" id="ARBA00022722"/>
    </source>
</evidence>
<keyword evidence="5" id="KW-1185">Reference proteome</keyword>
<keyword evidence="1" id="KW-1277">Toxin-antitoxin system</keyword>
<organism evidence="4 5">
    <name type="scientific">Bordetella genomosp. 13</name>
    <dbReference type="NCBI Taxonomy" id="463040"/>
    <lineage>
        <taxon>Bacteria</taxon>
        <taxon>Pseudomonadati</taxon>
        <taxon>Pseudomonadota</taxon>
        <taxon>Betaproteobacteria</taxon>
        <taxon>Burkholderiales</taxon>
        <taxon>Alcaligenaceae</taxon>
        <taxon>Bordetella</taxon>
    </lineage>
</organism>
<dbReference type="GO" id="GO:0004540">
    <property type="term" value="F:RNA nuclease activity"/>
    <property type="evidence" value="ECO:0007669"/>
    <property type="project" value="InterPro"/>
</dbReference>
<dbReference type="InterPro" id="IPR008201">
    <property type="entry name" value="HepT-like"/>
</dbReference>
<protein>
    <submittedName>
        <fullName evidence="4">Uncharacterized protein</fullName>
    </submittedName>
</protein>
<accession>A0A1W6Z7A3</accession>
<dbReference type="KEGG" id="bgm:CAL15_01985"/>
<dbReference type="STRING" id="463040.CAL15_01985"/>
<dbReference type="EMBL" id="CP021111">
    <property type="protein sequence ID" value="ARP93263.1"/>
    <property type="molecule type" value="Genomic_DNA"/>
</dbReference>
<keyword evidence="2" id="KW-0540">Nuclease</keyword>
<dbReference type="Proteomes" id="UP000194161">
    <property type="component" value="Chromosome"/>
</dbReference>
<dbReference type="AlphaFoldDB" id="A0A1W6Z7A3"/>
<evidence type="ECO:0000256" key="3">
    <source>
        <dbReference type="ARBA" id="ARBA00022801"/>
    </source>
</evidence>
<proteinExistence type="predicted"/>
<evidence type="ECO:0000313" key="4">
    <source>
        <dbReference type="EMBL" id="ARP93263.1"/>
    </source>
</evidence>
<dbReference type="Pfam" id="PF01934">
    <property type="entry name" value="HepT-like"/>
    <property type="match status" value="1"/>
</dbReference>
<keyword evidence="3" id="KW-0378">Hydrolase</keyword>
<gene>
    <name evidence="4" type="ORF">CAL15_01985</name>
</gene>
<evidence type="ECO:0000313" key="5">
    <source>
        <dbReference type="Proteomes" id="UP000194161"/>
    </source>
</evidence>
<dbReference type="GO" id="GO:0110001">
    <property type="term" value="C:toxin-antitoxin complex"/>
    <property type="evidence" value="ECO:0007669"/>
    <property type="project" value="InterPro"/>
</dbReference>
<sequence length="220" mass="23897">MSAGWLPHPELHVDEAAASEALARFGLRYVRLFPCEGMGDGCGMVVEAGPTTSLQTLYEAELSLSSCLGVDVQLTTTGVNGVNPLAAPYPPLIPGMCLMHPRDEMQEPARRIFAAIERIQRYVAQTDAEAFLADSLVQDAVLQNLRALGMAILDITDIPGVHEAFPEVEPWFHILVQAVAPDSIDWHVLWNTIHQDLPRIGLEVETLLRALADEAVPAGA</sequence>
<evidence type="ECO:0000256" key="1">
    <source>
        <dbReference type="ARBA" id="ARBA00022649"/>
    </source>
</evidence>
<name>A0A1W6Z7A3_9BORD</name>
<reference evidence="4 5" key="1">
    <citation type="submission" date="2017-05" db="EMBL/GenBank/DDBJ databases">
        <title>Complete and WGS of Bordetella genogroups.</title>
        <authorList>
            <person name="Spilker T."/>
            <person name="LiPuma J."/>
        </authorList>
    </citation>
    <scope>NUCLEOTIDE SEQUENCE [LARGE SCALE GENOMIC DNA]</scope>
    <source>
        <strain evidence="4 5">AU7206</strain>
    </source>
</reference>
<dbReference type="GO" id="GO:0016787">
    <property type="term" value="F:hydrolase activity"/>
    <property type="evidence" value="ECO:0007669"/>
    <property type="project" value="UniProtKB-KW"/>
</dbReference>